<accession>A0A448XFC5</accession>
<dbReference type="Proteomes" id="UP000784294">
    <property type="component" value="Unassembled WGS sequence"/>
</dbReference>
<name>A0A448XFC5_9PLAT</name>
<reference evidence="1" key="1">
    <citation type="submission" date="2018-11" db="EMBL/GenBank/DDBJ databases">
        <authorList>
            <consortium name="Pathogen Informatics"/>
        </authorList>
    </citation>
    <scope>NUCLEOTIDE SEQUENCE</scope>
</reference>
<proteinExistence type="predicted"/>
<sequence length="106" mass="12809">MNILFLKGHKWSVDVRQLPVRQKSVRPTSIQRPEESRCLWQGVTEALKCNDLKMATDRKRELEERQRVCEKFRAAHRLSFPVKYFIWNGDIWSYRSDLRMREELVS</sequence>
<gene>
    <name evidence="1" type="ORF">PXEA_LOCUS28632</name>
</gene>
<evidence type="ECO:0008006" key="3">
    <source>
        <dbReference type="Google" id="ProtNLM"/>
    </source>
</evidence>
<dbReference type="InterPro" id="IPR037239">
    <property type="entry name" value="OSBP_sf"/>
</dbReference>
<evidence type="ECO:0000313" key="1">
    <source>
        <dbReference type="EMBL" id="VEL35192.1"/>
    </source>
</evidence>
<dbReference type="OrthoDB" id="14833at2759"/>
<dbReference type="EMBL" id="CAAALY010249265">
    <property type="protein sequence ID" value="VEL35192.1"/>
    <property type="molecule type" value="Genomic_DNA"/>
</dbReference>
<dbReference type="SUPFAM" id="SSF144000">
    <property type="entry name" value="Oxysterol-binding protein-like"/>
    <property type="match status" value="1"/>
</dbReference>
<dbReference type="AlphaFoldDB" id="A0A448XFC5"/>
<organism evidence="1 2">
    <name type="scientific">Protopolystoma xenopodis</name>
    <dbReference type="NCBI Taxonomy" id="117903"/>
    <lineage>
        <taxon>Eukaryota</taxon>
        <taxon>Metazoa</taxon>
        <taxon>Spiralia</taxon>
        <taxon>Lophotrochozoa</taxon>
        <taxon>Platyhelminthes</taxon>
        <taxon>Monogenea</taxon>
        <taxon>Polyopisthocotylea</taxon>
        <taxon>Polystomatidea</taxon>
        <taxon>Polystomatidae</taxon>
        <taxon>Protopolystoma</taxon>
    </lineage>
</organism>
<evidence type="ECO:0000313" key="2">
    <source>
        <dbReference type="Proteomes" id="UP000784294"/>
    </source>
</evidence>
<comment type="caution">
    <text evidence="1">The sequence shown here is derived from an EMBL/GenBank/DDBJ whole genome shotgun (WGS) entry which is preliminary data.</text>
</comment>
<dbReference type="SMR" id="A0A448XFC5"/>
<dbReference type="Gene3D" id="6.10.140.1150">
    <property type="match status" value="1"/>
</dbReference>
<protein>
    <recommendedName>
        <fullName evidence="3">Oxysterol-binding protein</fullName>
    </recommendedName>
</protein>
<keyword evidence="2" id="KW-1185">Reference proteome</keyword>